<evidence type="ECO:0000313" key="6">
    <source>
        <dbReference type="EMBL" id="PIU73860.1"/>
    </source>
</evidence>
<dbReference type="SMART" id="SM00849">
    <property type="entry name" value="Lactamase_B"/>
    <property type="match status" value="1"/>
</dbReference>
<dbReference type="InterPro" id="IPR036866">
    <property type="entry name" value="RibonucZ/Hydroxyglut_hydro"/>
</dbReference>
<reference evidence="7" key="1">
    <citation type="submission" date="2017-09" db="EMBL/GenBank/DDBJ databases">
        <title>Depth-based differentiation of microbial function through sediment-hosted aquifers and enrichment of novel symbionts in the deep terrestrial subsurface.</title>
        <authorList>
            <person name="Probst A.J."/>
            <person name="Ladd B."/>
            <person name="Jarett J.K."/>
            <person name="Geller-Mcgrath D.E."/>
            <person name="Sieber C.M.K."/>
            <person name="Emerson J.B."/>
            <person name="Anantharaman K."/>
            <person name="Thomas B.C."/>
            <person name="Malmstrom R."/>
            <person name="Stieglmeier M."/>
            <person name="Klingl A."/>
            <person name="Woyke T."/>
            <person name="Ryan C.M."/>
            <person name="Banfield J.F."/>
        </authorList>
    </citation>
    <scope>NUCLEOTIDE SEQUENCE [LARGE SCALE GENOMIC DNA]</scope>
</reference>
<evidence type="ECO:0000256" key="1">
    <source>
        <dbReference type="ARBA" id="ARBA00001947"/>
    </source>
</evidence>
<dbReference type="InterPro" id="IPR051453">
    <property type="entry name" value="MBL_Glyoxalase_II"/>
</dbReference>
<dbReference type="AlphaFoldDB" id="A0A2M7ATB3"/>
<dbReference type="GO" id="GO:0046872">
    <property type="term" value="F:metal ion binding"/>
    <property type="evidence" value="ECO:0007669"/>
    <property type="project" value="UniProtKB-KW"/>
</dbReference>
<dbReference type="CDD" id="cd06262">
    <property type="entry name" value="metallo-hydrolase-like_MBL-fold"/>
    <property type="match status" value="1"/>
</dbReference>
<dbReference type="PANTHER" id="PTHR46233:SF3">
    <property type="entry name" value="HYDROXYACYLGLUTATHIONE HYDROLASE GLOC"/>
    <property type="match status" value="1"/>
</dbReference>
<dbReference type="PANTHER" id="PTHR46233">
    <property type="entry name" value="HYDROXYACYLGLUTATHIONE HYDROLASE GLOC"/>
    <property type="match status" value="1"/>
</dbReference>
<evidence type="ECO:0000313" key="7">
    <source>
        <dbReference type="Proteomes" id="UP000231407"/>
    </source>
</evidence>
<evidence type="ECO:0000259" key="5">
    <source>
        <dbReference type="SMART" id="SM00849"/>
    </source>
</evidence>
<dbReference type="SUPFAM" id="SSF56281">
    <property type="entry name" value="Metallo-hydrolase/oxidoreductase"/>
    <property type="match status" value="1"/>
</dbReference>
<comment type="caution">
    <text evidence="6">The sequence shown here is derived from an EMBL/GenBank/DDBJ whole genome shotgun (WGS) entry which is preliminary data.</text>
</comment>
<comment type="cofactor">
    <cofactor evidence="1">
        <name>Zn(2+)</name>
        <dbReference type="ChEBI" id="CHEBI:29105"/>
    </cofactor>
</comment>
<protein>
    <recommendedName>
        <fullName evidence="5">Metallo-beta-lactamase domain-containing protein</fullName>
    </recommendedName>
</protein>
<keyword evidence="4" id="KW-0862">Zinc</keyword>
<dbReference type="GO" id="GO:0016787">
    <property type="term" value="F:hydrolase activity"/>
    <property type="evidence" value="ECO:0007669"/>
    <property type="project" value="UniProtKB-KW"/>
</dbReference>
<dbReference type="InterPro" id="IPR001279">
    <property type="entry name" value="Metallo-B-lactamas"/>
</dbReference>
<evidence type="ECO:0000256" key="2">
    <source>
        <dbReference type="ARBA" id="ARBA00022723"/>
    </source>
</evidence>
<feature type="domain" description="Metallo-beta-lactamase" evidence="5">
    <location>
        <begin position="18"/>
        <end position="199"/>
    </location>
</feature>
<proteinExistence type="predicted"/>
<evidence type="ECO:0000256" key="3">
    <source>
        <dbReference type="ARBA" id="ARBA00022801"/>
    </source>
</evidence>
<keyword evidence="3" id="KW-0378">Hydrolase</keyword>
<dbReference type="Pfam" id="PF00753">
    <property type="entry name" value="Lactamase_B"/>
    <property type="match status" value="1"/>
</dbReference>
<gene>
    <name evidence="6" type="ORF">COS78_00225</name>
</gene>
<dbReference type="EMBL" id="PEWA01000002">
    <property type="protein sequence ID" value="PIU73860.1"/>
    <property type="molecule type" value="Genomic_DNA"/>
</dbReference>
<dbReference type="Gene3D" id="3.60.15.10">
    <property type="entry name" value="Ribonuclease Z/Hydroxyacylglutathione hydrolase-like"/>
    <property type="match status" value="1"/>
</dbReference>
<keyword evidence="2" id="KW-0479">Metal-binding</keyword>
<evidence type="ECO:0000256" key="4">
    <source>
        <dbReference type="ARBA" id="ARBA00022833"/>
    </source>
</evidence>
<dbReference type="Proteomes" id="UP000231407">
    <property type="component" value="Unassembled WGS sequence"/>
</dbReference>
<name>A0A2M7ATB3_9BACT</name>
<accession>A0A2M7ATB3</accession>
<organism evidence="6 7">
    <name type="scientific">Candidatus Shapirobacteria bacterium CG06_land_8_20_14_3_00_40_12</name>
    <dbReference type="NCBI Taxonomy" id="1974881"/>
    <lineage>
        <taxon>Bacteria</taxon>
        <taxon>Candidatus Shapironibacteriota</taxon>
    </lineage>
</organism>
<sequence length="220" mass="24658">MIEYIVLNYRRLVVGGLATNCYLLWSTDKSAVIIDPGDEGTEIAQVINELQLKPMMILLTHGHFDHILGVIDLQLIYKIPIAMGKEDAFLVDRAAAAARYFLKRNIKIPKIKSIDESLPEIKTIKLDDETIRVIKSPGHTPGGVSFYAPKSKLLFTGDTIFADGLRGETDHQYSSKKLLFRSICNLLKLPDETKVLPGHGEETNLAEVKKLFNCDYCELP</sequence>